<name>A0A9D1FV40_9BACT</name>
<reference evidence="1" key="2">
    <citation type="journal article" date="2021" name="PeerJ">
        <title>Extensive microbial diversity within the chicken gut microbiome revealed by metagenomics and culture.</title>
        <authorList>
            <person name="Gilroy R."/>
            <person name="Ravi A."/>
            <person name="Getino M."/>
            <person name="Pursley I."/>
            <person name="Horton D.L."/>
            <person name="Alikhan N.F."/>
            <person name="Baker D."/>
            <person name="Gharbi K."/>
            <person name="Hall N."/>
            <person name="Watson M."/>
            <person name="Adriaenssens E.M."/>
            <person name="Foster-Nyarko E."/>
            <person name="Jarju S."/>
            <person name="Secka A."/>
            <person name="Antonio M."/>
            <person name="Oren A."/>
            <person name="Chaudhuri R.R."/>
            <person name="La Ragione R."/>
            <person name="Hildebrand F."/>
            <person name="Pallen M.J."/>
        </authorList>
    </citation>
    <scope>NUCLEOTIDE SEQUENCE</scope>
    <source>
        <strain evidence="1">CHK152-2994</strain>
    </source>
</reference>
<accession>A0A9D1FV40</accession>
<evidence type="ECO:0000313" key="2">
    <source>
        <dbReference type="Proteomes" id="UP000824139"/>
    </source>
</evidence>
<reference evidence="1" key="1">
    <citation type="submission" date="2020-10" db="EMBL/GenBank/DDBJ databases">
        <authorList>
            <person name="Gilroy R."/>
        </authorList>
    </citation>
    <scope>NUCLEOTIDE SEQUENCE</scope>
    <source>
        <strain evidence="1">CHK152-2994</strain>
    </source>
</reference>
<proteinExistence type="predicted"/>
<feature type="non-terminal residue" evidence="1">
    <location>
        <position position="1"/>
    </location>
</feature>
<dbReference type="EMBL" id="DVJO01000084">
    <property type="protein sequence ID" value="HIS82727.1"/>
    <property type="molecule type" value="Genomic_DNA"/>
</dbReference>
<comment type="caution">
    <text evidence="1">The sequence shown here is derived from an EMBL/GenBank/DDBJ whole genome shotgun (WGS) entry which is preliminary data.</text>
</comment>
<evidence type="ECO:0000313" key="1">
    <source>
        <dbReference type="EMBL" id="HIS82727.1"/>
    </source>
</evidence>
<dbReference type="Proteomes" id="UP000824139">
    <property type="component" value="Unassembled WGS sequence"/>
</dbReference>
<organism evidence="1 2">
    <name type="scientific">Candidatus Scatenecus faecavium</name>
    <dbReference type="NCBI Taxonomy" id="2840915"/>
    <lineage>
        <taxon>Bacteria</taxon>
        <taxon>Candidatus Scatenecus</taxon>
    </lineage>
</organism>
<gene>
    <name evidence="1" type="ORF">IAD41_03880</name>
</gene>
<protein>
    <submittedName>
        <fullName evidence="1">Uncharacterized protein</fullName>
    </submittedName>
</protein>
<sequence length="467" mass="48690">LSHIEYTLANGYAQKCGGKITASGKVTENSYGNLIANVNFDCDSTAAAQCTPTTGTLRLQPQSNGPGAGWHLSGSLSINKAQPIDLKITIKATMNGGANTCTETFTVPAESTGPVVKTFPTMCDISQSPTSVSARLSSVSPEGCVTSITGTTSDLPSPKQCTVTAKYGSDVDYVSIGNLDTDSWVDTNSRTFECGTRVAIGAYAGTCYDFYGKAGNKLSKSEATTYQFTLSSDTEVTVKKCSGDAEQPAKPCKVNVVAYAQLPGATVEKFYFGLSGAPTNIPRELITGSSKTYTVQPPGGYTVDTTGGGSIKKDGSSIKVPTSRSDVSTFTCVNGEQHNISVTLLFDESGEGSSTPSATSSCTFTYRVYSTGGGIDGFAGQVIYSLSCSGKGRFSSGNTIKVHLPCKSDVVSIDLSGKTGDEIGNKSETSTALYPNCLPQSCQSSVNSCATVYVNGKESTWVTLQQN</sequence>
<dbReference type="AlphaFoldDB" id="A0A9D1FV40"/>